<gene>
    <name evidence="6" type="ORF">ZIOFF_013147</name>
</gene>
<organism evidence="6 7">
    <name type="scientific">Zingiber officinale</name>
    <name type="common">Ginger</name>
    <name type="synonym">Amomum zingiber</name>
    <dbReference type="NCBI Taxonomy" id="94328"/>
    <lineage>
        <taxon>Eukaryota</taxon>
        <taxon>Viridiplantae</taxon>
        <taxon>Streptophyta</taxon>
        <taxon>Embryophyta</taxon>
        <taxon>Tracheophyta</taxon>
        <taxon>Spermatophyta</taxon>
        <taxon>Magnoliopsida</taxon>
        <taxon>Liliopsida</taxon>
        <taxon>Zingiberales</taxon>
        <taxon>Zingiberaceae</taxon>
        <taxon>Zingiber</taxon>
    </lineage>
</organism>
<comment type="subcellular location">
    <subcellularLocation>
        <location evidence="1">Nucleus</location>
    </subcellularLocation>
</comment>
<keyword evidence="3" id="KW-0539">Nucleus</keyword>
<protein>
    <recommendedName>
        <fullName evidence="8">Protein downstream neighbor of Son</fullName>
    </recommendedName>
</protein>
<keyword evidence="5" id="KW-0812">Transmembrane</keyword>
<accession>A0A8J5LTZ6</accession>
<proteinExistence type="inferred from homology"/>
<evidence type="ECO:0000256" key="5">
    <source>
        <dbReference type="SAM" id="Phobius"/>
    </source>
</evidence>
<reference evidence="6 7" key="1">
    <citation type="submission" date="2020-08" db="EMBL/GenBank/DDBJ databases">
        <title>Plant Genome Project.</title>
        <authorList>
            <person name="Zhang R.-G."/>
        </authorList>
    </citation>
    <scope>NUCLEOTIDE SEQUENCE [LARGE SCALE GENOMIC DNA]</scope>
    <source>
        <tissue evidence="6">Rhizome</tissue>
    </source>
</reference>
<dbReference type="AlphaFoldDB" id="A0A8J5LTZ6"/>
<comment type="similarity">
    <text evidence="4">Belongs to the DONSON family.</text>
</comment>
<evidence type="ECO:0000256" key="3">
    <source>
        <dbReference type="ARBA" id="ARBA00023242"/>
    </source>
</evidence>
<evidence type="ECO:0000313" key="7">
    <source>
        <dbReference type="Proteomes" id="UP000734854"/>
    </source>
</evidence>
<keyword evidence="7" id="KW-1185">Reference proteome</keyword>
<dbReference type="EMBL" id="JACMSC010000004">
    <property type="protein sequence ID" value="KAG6523291.1"/>
    <property type="molecule type" value="Genomic_DNA"/>
</dbReference>
<evidence type="ECO:0000256" key="1">
    <source>
        <dbReference type="ARBA" id="ARBA00004123"/>
    </source>
</evidence>
<evidence type="ECO:0000313" key="6">
    <source>
        <dbReference type="EMBL" id="KAG6523291.1"/>
    </source>
</evidence>
<dbReference type="Proteomes" id="UP000734854">
    <property type="component" value="Unassembled WGS sequence"/>
</dbReference>
<dbReference type="PANTHER" id="PTHR12972:SF0">
    <property type="entry name" value="PROTEIN DOWNSTREAM NEIGHBOR OF SON"/>
    <property type="match status" value="1"/>
</dbReference>
<dbReference type="GO" id="GO:0033260">
    <property type="term" value="P:nuclear DNA replication"/>
    <property type="evidence" value="ECO:0007669"/>
    <property type="project" value="TreeGrafter"/>
</dbReference>
<dbReference type="GO" id="GO:0005634">
    <property type="term" value="C:nucleus"/>
    <property type="evidence" value="ECO:0007669"/>
    <property type="project" value="UniProtKB-SubCell"/>
</dbReference>
<comment type="caution">
    <text evidence="6">The sequence shown here is derived from an EMBL/GenBank/DDBJ whole genome shotgun (WGS) entry which is preliminary data.</text>
</comment>
<dbReference type="PRINTS" id="PR02064">
    <property type="entry name" value="DONSON"/>
</dbReference>
<feature type="transmembrane region" description="Helical" evidence="5">
    <location>
        <begin position="409"/>
        <end position="427"/>
    </location>
</feature>
<keyword evidence="5" id="KW-0472">Membrane</keyword>
<dbReference type="PANTHER" id="PTHR12972">
    <property type="entry name" value="DOWNSTREAM NEIGHBOR OF SON"/>
    <property type="match status" value="1"/>
</dbReference>
<name>A0A8J5LTZ6_ZINOF</name>
<evidence type="ECO:0000256" key="2">
    <source>
        <dbReference type="ARBA" id="ARBA00022473"/>
    </source>
</evidence>
<dbReference type="InterPro" id="IPR024861">
    <property type="entry name" value="Donson"/>
</dbReference>
<keyword evidence="5" id="KW-1133">Transmembrane helix</keyword>
<keyword evidence="2" id="KW-0217">Developmental protein</keyword>
<evidence type="ECO:0000256" key="4">
    <source>
        <dbReference type="ARBA" id="ARBA00025806"/>
    </source>
</evidence>
<evidence type="ECO:0008006" key="8">
    <source>
        <dbReference type="Google" id="ProtNLM"/>
    </source>
</evidence>
<sequence>MRYCPTIPTFTFIRQVLGATYLSNASTENMTLGSDLLDLVAPLCSFVATRLHSPCRRCRLPLPVASPTAEKAGGTMKRKTPSELRSEQLKQRNGQIITEKLVPTLLDPESNEIRKGEQLKIQKYFNTRVNEIYPVKKSSERCKVLYGDAKAKEFSSVDGYPNVIPNPSDPSLPAEGKTSILCENVTMLNKTEGADKTCIEKNYQGFRKIDRCSQNMLRNVVELHMGDENLDIPAKIDMEKALKELDARNIPTNSTSVPVDSGKIDNQSPNSSAFCSEFARPGPRITSEFEIPSPRIPFDFTLKTSLRLVLSSSVKWCHRSFATPSIDASCNPYSLWSTSVDGATPQVKFYKSLHSWVYPQSSLPASVVSVLASSAGKDDSHFWLKRQQDWEDSFRSLYYMLRKNICNMFYVYTVQFVVLFIGGNLLGKKKRSCNAYISQSTHGLRSLLRKNKISFTMPFGEVEVDRSTEDDLVELMEIEKKRLGQIFHPKSTTGEVDNNTSRSLLSFSGHEEVQSLYDILINYRETLNSFTGSDVPVLYAPVPFQNATLHVPEMTCKEIRKADMVVPSSSGSDASYTETIPGISVGDLCFSVELKDAIIPPWVVYGVWSVMSSEGTTFQSFLKTEPTSLALNVALKSICSQKEVPDGNAFGLPAAVMNPSLRGAILERLSFYDGVYTANITSILDD</sequence>